<evidence type="ECO:0000313" key="2">
    <source>
        <dbReference type="EMBL" id="KAL0056708.1"/>
    </source>
</evidence>
<organism evidence="2 3">
    <name type="scientific">Marasmius tenuissimus</name>
    <dbReference type="NCBI Taxonomy" id="585030"/>
    <lineage>
        <taxon>Eukaryota</taxon>
        <taxon>Fungi</taxon>
        <taxon>Dikarya</taxon>
        <taxon>Basidiomycota</taxon>
        <taxon>Agaricomycotina</taxon>
        <taxon>Agaricomycetes</taxon>
        <taxon>Agaricomycetidae</taxon>
        <taxon>Agaricales</taxon>
        <taxon>Marasmiineae</taxon>
        <taxon>Marasmiaceae</taxon>
        <taxon>Marasmius</taxon>
    </lineage>
</organism>
<dbReference type="SUPFAM" id="SSF52833">
    <property type="entry name" value="Thioredoxin-like"/>
    <property type="match status" value="1"/>
</dbReference>
<feature type="non-terminal residue" evidence="2">
    <location>
        <position position="1"/>
    </location>
</feature>
<dbReference type="Gene3D" id="1.20.1050.10">
    <property type="match status" value="1"/>
</dbReference>
<dbReference type="Proteomes" id="UP001437256">
    <property type="component" value="Unassembled WGS sequence"/>
</dbReference>
<sequence length="206" mass="22900">FALNYKKLPFKLVDLAPAALVPTAKSVGATPTAAHPDGSPKYTVPFLHNSDKNKTVSDSFTIAEYLDKVYPDMPKLFAEGTKKAQRDLISAREAASGVMFPITFPKATSLWSDEMREFVRKCGAPLEIMLLAEEQEEVWAKAKKAFEEAERQHGESKSNIEYVFADLALAAFAWNNRYAFGEESKEWKGMESWAGGKLKKVTDAVV</sequence>
<feature type="domain" description="GST N-terminal" evidence="1">
    <location>
        <begin position="1"/>
        <end position="74"/>
    </location>
</feature>
<dbReference type="InterPro" id="IPR036249">
    <property type="entry name" value="Thioredoxin-like_sf"/>
</dbReference>
<dbReference type="Gene3D" id="3.40.30.10">
    <property type="entry name" value="Glutaredoxin"/>
    <property type="match status" value="1"/>
</dbReference>
<evidence type="ECO:0000259" key="1">
    <source>
        <dbReference type="PROSITE" id="PS50404"/>
    </source>
</evidence>
<dbReference type="PROSITE" id="PS50404">
    <property type="entry name" value="GST_NTER"/>
    <property type="match status" value="1"/>
</dbReference>
<protein>
    <recommendedName>
        <fullName evidence="1">GST N-terminal domain-containing protein</fullName>
    </recommendedName>
</protein>
<dbReference type="InterPro" id="IPR054416">
    <property type="entry name" value="GST_UstS-like_C"/>
</dbReference>
<dbReference type="Pfam" id="PF13409">
    <property type="entry name" value="GST_N_2"/>
    <property type="match status" value="1"/>
</dbReference>
<dbReference type="InterPro" id="IPR004045">
    <property type="entry name" value="Glutathione_S-Trfase_N"/>
</dbReference>
<proteinExistence type="predicted"/>
<dbReference type="Pfam" id="PF22041">
    <property type="entry name" value="GST_C_7"/>
    <property type="match status" value="1"/>
</dbReference>
<gene>
    <name evidence="2" type="ORF">AAF712_016685</name>
</gene>
<evidence type="ECO:0000313" key="3">
    <source>
        <dbReference type="Proteomes" id="UP001437256"/>
    </source>
</evidence>
<comment type="caution">
    <text evidence="2">The sequence shown here is derived from an EMBL/GenBank/DDBJ whole genome shotgun (WGS) entry which is preliminary data.</text>
</comment>
<reference evidence="2 3" key="1">
    <citation type="submission" date="2024-05" db="EMBL/GenBank/DDBJ databases">
        <title>A draft genome resource for the thread blight pathogen Marasmius tenuissimus strain MS-2.</title>
        <authorList>
            <person name="Yulfo-Soto G.E."/>
            <person name="Baruah I.K."/>
            <person name="Amoako-Attah I."/>
            <person name="Bukari Y."/>
            <person name="Meinhardt L.W."/>
            <person name="Bailey B.A."/>
            <person name="Cohen S.P."/>
        </authorList>
    </citation>
    <scope>NUCLEOTIDE SEQUENCE [LARGE SCALE GENOMIC DNA]</scope>
    <source>
        <strain evidence="2 3">MS-2</strain>
    </source>
</reference>
<name>A0ABR2Z632_9AGAR</name>
<dbReference type="EMBL" id="JBBXMP010001038">
    <property type="protein sequence ID" value="KAL0056708.1"/>
    <property type="molecule type" value="Genomic_DNA"/>
</dbReference>
<keyword evidence="3" id="KW-1185">Reference proteome</keyword>
<accession>A0ABR2Z632</accession>